<dbReference type="AlphaFoldDB" id="A0A8T1WZ48"/>
<dbReference type="SMART" id="SM00273">
    <property type="entry name" value="ENTH"/>
    <property type="match status" value="1"/>
</dbReference>
<dbReference type="OrthoDB" id="4033880at2759"/>
<dbReference type="PANTHER" id="PTHR12276">
    <property type="entry name" value="EPSIN/ENT-RELATED"/>
    <property type="match status" value="1"/>
</dbReference>
<dbReference type="InterPro" id="IPR013809">
    <property type="entry name" value="ENTH"/>
</dbReference>
<dbReference type="GO" id="GO:0006897">
    <property type="term" value="P:endocytosis"/>
    <property type="evidence" value="ECO:0007669"/>
    <property type="project" value="TreeGrafter"/>
</dbReference>
<dbReference type="GO" id="GO:0030276">
    <property type="term" value="F:clathrin binding"/>
    <property type="evidence" value="ECO:0007669"/>
    <property type="project" value="TreeGrafter"/>
</dbReference>
<dbReference type="Pfam" id="PF01417">
    <property type="entry name" value="ENTH"/>
    <property type="match status" value="1"/>
</dbReference>
<dbReference type="GO" id="GO:0005543">
    <property type="term" value="F:phospholipid binding"/>
    <property type="evidence" value="ECO:0007669"/>
    <property type="project" value="TreeGrafter"/>
</dbReference>
<name>A0A8T1WZ48_9STRA</name>
<comment type="caution">
    <text evidence="2">The sequence shown here is derived from an EMBL/GenBank/DDBJ whole genome shotgun (WGS) entry which is preliminary data.</text>
</comment>
<dbReference type="PROSITE" id="PS50942">
    <property type="entry name" value="ENTH"/>
    <property type="match status" value="1"/>
</dbReference>
<evidence type="ECO:0000259" key="1">
    <source>
        <dbReference type="PROSITE" id="PS50942"/>
    </source>
</evidence>
<dbReference type="PANTHER" id="PTHR12276:SF45">
    <property type="entry name" value="CLATHRIN INTERACTOR 1"/>
    <property type="match status" value="1"/>
</dbReference>
<protein>
    <recommendedName>
        <fullName evidence="1">ENTH domain-containing protein</fullName>
    </recommendedName>
</protein>
<keyword evidence="3" id="KW-1185">Reference proteome</keyword>
<proteinExistence type="predicted"/>
<dbReference type="GO" id="GO:0005768">
    <property type="term" value="C:endosome"/>
    <property type="evidence" value="ECO:0007669"/>
    <property type="project" value="TreeGrafter"/>
</dbReference>
<dbReference type="GO" id="GO:0030125">
    <property type="term" value="C:clathrin vesicle coat"/>
    <property type="evidence" value="ECO:0007669"/>
    <property type="project" value="TreeGrafter"/>
</dbReference>
<sequence>MDRLRAAFDEVVEIVKMALNGEPKSRVEELLDQYLPLDEETIVSFSTKHRQNVAIPTFAMNDLASRTNNVVDCPYIQMRIWEILIDHQHNPNMMKKALNLLQYLIINGSPQILKDCQQSSRSSFLTELAEDYNKYEYEQYQFSQQLDIGAGVRKTAAEINALLQDDEALLQARQQAEKLHQSLSSRGLRNAYPAPKLEGQGMSFYNEARPPVYTDAWRSEDDIASRIVTHGPSDDEEER</sequence>
<dbReference type="EMBL" id="JAGDFL010000129">
    <property type="protein sequence ID" value="KAG7397013.1"/>
    <property type="molecule type" value="Genomic_DNA"/>
</dbReference>
<gene>
    <name evidence="2" type="ORF">PHYBOEH_001347</name>
</gene>
<evidence type="ECO:0000313" key="3">
    <source>
        <dbReference type="Proteomes" id="UP000693981"/>
    </source>
</evidence>
<dbReference type="Proteomes" id="UP000693981">
    <property type="component" value="Unassembled WGS sequence"/>
</dbReference>
<accession>A0A8T1WZ48</accession>
<evidence type="ECO:0000313" key="2">
    <source>
        <dbReference type="EMBL" id="KAG7397013.1"/>
    </source>
</evidence>
<dbReference type="GO" id="GO:0005886">
    <property type="term" value="C:plasma membrane"/>
    <property type="evidence" value="ECO:0007669"/>
    <property type="project" value="TreeGrafter"/>
</dbReference>
<organism evidence="2 3">
    <name type="scientific">Phytophthora boehmeriae</name>
    <dbReference type="NCBI Taxonomy" id="109152"/>
    <lineage>
        <taxon>Eukaryota</taxon>
        <taxon>Sar</taxon>
        <taxon>Stramenopiles</taxon>
        <taxon>Oomycota</taxon>
        <taxon>Peronosporomycetes</taxon>
        <taxon>Peronosporales</taxon>
        <taxon>Peronosporaceae</taxon>
        <taxon>Phytophthora</taxon>
    </lineage>
</organism>
<reference evidence="2" key="1">
    <citation type="submission" date="2021-02" db="EMBL/GenBank/DDBJ databases">
        <authorList>
            <person name="Palmer J.M."/>
        </authorList>
    </citation>
    <scope>NUCLEOTIDE SEQUENCE</scope>
    <source>
        <strain evidence="2">SCRP23</strain>
    </source>
</reference>
<feature type="domain" description="ENTH" evidence="1">
    <location>
        <begin position="31"/>
        <end position="173"/>
    </location>
</feature>